<organism evidence="1 2">
    <name type="scientific">Sphingomonas aracearum</name>
    <dbReference type="NCBI Taxonomy" id="2283317"/>
    <lineage>
        <taxon>Bacteria</taxon>
        <taxon>Pseudomonadati</taxon>
        <taxon>Pseudomonadota</taxon>
        <taxon>Alphaproteobacteria</taxon>
        <taxon>Sphingomonadales</taxon>
        <taxon>Sphingomonadaceae</taxon>
        <taxon>Sphingomonas</taxon>
    </lineage>
</organism>
<dbReference type="EMBL" id="QQNB01000001">
    <property type="protein sequence ID" value="RDE06788.1"/>
    <property type="molecule type" value="Genomic_DNA"/>
</dbReference>
<dbReference type="Pfam" id="PF05930">
    <property type="entry name" value="Phage_AlpA"/>
    <property type="match status" value="1"/>
</dbReference>
<gene>
    <name evidence="1" type="ORF">DVW87_03635</name>
</gene>
<evidence type="ECO:0000313" key="2">
    <source>
        <dbReference type="Proteomes" id="UP000253918"/>
    </source>
</evidence>
<keyword evidence="2" id="KW-1185">Reference proteome</keyword>
<evidence type="ECO:0000313" key="1">
    <source>
        <dbReference type="EMBL" id="RDE06788.1"/>
    </source>
</evidence>
<dbReference type="Proteomes" id="UP000253918">
    <property type="component" value="Unassembled WGS sequence"/>
</dbReference>
<name>A0A369VWS1_9SPHN</name>
<dbReference type="InterPro" id="IPR010260">
    <property type="entry name" value="AlpA"/>
</dbReference>
<protein>
    <submittedName>
        <fullName evidence="1">AlpA family phage regulatory protein</fullName>
    </submittedName>
</protein>
<reference evidence="1 2" key="1">
    <citation type="submission" date="2018-07" db="EMBL/GenBank/DDBJ databases">
        <title>a novel species of Sphingomonas isolated from the rhizosphere soil of Araceae plant.</title>
        <authorList>
            <person name="Zhiyong W."/>
            <person name="Qinglan Z."/>
            <person name="Zhiwei F."/>
            <person name="Ding X."/>
            <person name="Gejiao W."/>
            <person name="Shixue Z."/>
        </authorList>
    </citation>
    <scope>NUCLEOTIDE SEQUENCE [LARGE SCALE GENOMIC DNA]</scope>
    <source>
        <strain evidence="1 2">WZY 27</strain>
    </source>
</reference>
<dbReference type="AlphaFoldDB" id="A0A369VWS1"/>
<accession>A0A369VWS1</accession>
<comment type="caution">
    <text evidence="1">The sequence shown here is derived from an EMBL/GenBank/DDBJ whole genome shotgun (WGS) entry which is preliminary data.</text>
</comment>
<sequence length="60" mass="7004">MNVEEILALTGASRSTFYRWRTARNFPAPTRIGHFDEAAVIGWWDANRDQMGRWPHSERA</sequence>
<dbReference type="OrthoDB" id="1525365at2"/>
<proteinExistence type="predicted"/>
<dbReference type="RefSeq" id="WP_114686368.1">
    <property type="nucleotide sequence ID" value="NZ_QQNB01000001.1"/>
</dbReference>